<dbReference type="KEGG" id="mhos:CXR34_01905"/>
<accession>A0A2K9D615</accession>
<proteinExistence type="predicted"/>
<name>A0A2K9D615_9MICO</name>
<evidence type="ECO:0000313" key="1">
    <source>
        <dbReference type="EMBL" id="AUG28332.1"/>
    </source>
</evidence>
<dbReference type="EMBL" id="CP025299">
    <property type="protein sequence ID" value="AUG28332.1"/>
    <property type="molecule type" value="Genomic_DNA"/>
</dbReference>
<evidence type="ECO:0000313" key="2">
    <source>
        <dbReference type="Proteomes" id="UP000233276"/>
    </source>
</evidence>
<protein>
    <submittedName>
        <fullName evidence="1">Uncharacterized protein</fullName>
    </submittedName>
</protein>
<organism evidence="1 2">
    <name type="scientific">Microbacterium hominis</name>
    <dbReference type="NCBI Taxonomy" id="162426"/>
    <lineage>
        <taxon>Bacteria</taxon>
        <taxon>Bacillati</taxon>
        <taxon>Actinomycetota</taxon>
        <taxon>Actinomycetes</taxon>
        <taxon>Micrococcales</taxon>
        <taxon>Microbacteriaceae</taxon>
        <taxon>Microbacterium</taxon>
    </lineage>
</organism>
<gene>
    <name evidence="1" type="ORF">CXR34_01905</name>
</gene>
<sequence>MAIDMDYDLDRWVYVPNVFPWESFADEEQWADAVARAFGGEGRTAAPAELVDWLRAYLVGAVRNNRSGTIRFAHLPNITAPHAIVDVYDLPRREDVALTDLTHENQGPAVREPEVVPFASETLGTGTKSTRWIRTAGDTIVRATNWVWRTPERDIVVLTAGSDLPLAEALDPVVDELARSIRLA</sequence>
<reference evidence="1 2" key="1">
    <citation type="submission" date="2017-12" db="EMBL/GenBank/DDBJ databases">
        <title>Isolation and characterization of estrogens degradatiion strain Microbacterium hominis SJTG1.</title>
        <authorList>
            <person name="Xiong W."/>
            <person name="Yin C."/>
            <person name="Zheng D."/>
            <person name="Liang R."/>
        </authorList>
    </citation>
    <scope>NUCLEOTIDE SEQUENCE [LARGE SCALE GENOMIC DNA]</scope>
    <source>
        <strain evidence="1 2">SJTG1</strain>
    </source>
</reference>
<dbReference type="AlphaFoldDB" id="A0A2K9D615"/>
<dbReference type="RefSeq" id="WP_101305367.1">
    <property type="nucleotide sequence ID" value="NZ_CP025299.1"/>
</dbReference>
<dbReference type="Proteomes" id="UP000233276">
    <property type="component" value="Chromosome"/>
</dbReference>